<dbReference type="Pfam" id="PF00072">
    <property type="entry name" value="Response_reg"/>
    <property type="match status" value="1"/>
</dbReference>
<dbReference type="Gene3D" id="2.10.70.100">
    <property type="match status" value="1"/>
</dbReference>
<evidence type="ECO:0000259" key="8">
    <source>
        <dbReference type="PROSITE" id="PS50112"/>
    </source>
</evidence>
<dbReference type="GO" id="GO:0004673">
    <property type="term" value="F:protein histidine kinase activity"/>
    <property type="evidence" value="ECO:0007669"/>
    <property type="project" value="UniProtKB-EC"/>
</dbReference>
<dbReference type="CDD" id="cd00130">
    <property type="entry name" value="PAS"/>
    <property type="match status" value="2"/>
</dbReference>
<sequence length="391" mass="45734">MNQKESILIVDDDESTCRSLRLIFGKKGYETEIAGTAQEALEKIKKRSFNVTLIDIRLPDMEGTVLLGKLKKVHPEMVCIVITGYASIENTIMAIKLGSNGYFVKPLVMEEVTYRLEDALDKQRLERKLKESEKKYRTLYESSKDGIVFSDMEGNLLDANQAFLDMLGYKIEEIRRLSYYDLTPKKWHKITTDLIKDQTMVRGYSKEYEKEYIKKDGTTLPITIRSWLVKDNQQKPVGTWAIVRDITERKQAEEKLLKKQYYLTKAQEMGLIGTWELDIQKNILIWTDENYKIFGVPLGTEMNYELFLNCIHPDDRDYVNEKWSAGLNHEPYDIEHRLIVNDKVKWVREKADIEFDKEGTPIMAIGFTQDITERKKAEEQIKDSEKRLKIL</sequence>
<evidence type="ECO:0000256" key="4">
    <source>
        <dbReference type="ARBA" id="ARBA00022679"/>
    </source>
</evidence>
<dbReference type="InterPro" id="IPR000700">
    <property type="entry name" value="PAS-assoc_C"/>
</dbReference>
<evidence type="ECO:0000256" key="6">
    <source>
        <dbReference type="SAM" id="Coils"/>
    </source>
</evidence>
<evidence type="ECO:0000256" key="1">
    <source>
        <dbReference type="ARBA" id="ARBA00000085"/>
    </source>
</evidence>
<name>X0SMK6_9ZZZZ</name>
<feature type="domain" description="PAS" evidence="8">
    <location>
        <begin position="132"/>
        <end position="174"/>
    </location>
</feature>
<keyword evidence="4" id="KW-0808">Transferase</keyword>
<dbReference type="AlphaFoldDB" id="X0SMK6"/>
<reference evidence="10" key="1">
    <citation type="journal article" date="2014" name="Front. Microbiol.">
        <title>High frequency of phylogenetically diverse reductive dehalogenase-homologous genes in deep subseafloor sedimentary metagenomes.</title>
        <authorList>
            <person name="Kawai M."/>
            <person name="Futagami T."/>
            <person name="Toyoda A."/>
            <person name="Takaki Y."/>
            <person name="Nishi S."/>
            <person name="Hori S."/>
            <person name="Arai W."/>
            <person name="Tsubouchi T."/>
            <person name="Morono Y."/>
            <person name="Uchiyama I."/>
            <person name="Ito T."/>
            <person name="Fujiyama A."/>
            <person name="Inagaki F."/>
            <person name="Takami H."/>
        </authorList>
    </citation>
    <scope>NUCLEOTIDE SEQUENCE</scope>
    <source>
        <strain evidence="10">Expedition CK06-06</strain>
    </source>
</reference>
<evidence type="ECO:0000259" key="9">
    <source>
        <dbReference type="PROSITE" id="PS50113"/>
    </source>
</evidence>
<keyword evidence="5" id="KW-0418">Kinase</keyword>
<dbReference type="SUPFAM" id="SSF55785">
    <property type="entry name" value="PYP-like sensor domain (PAS domain)"/>
    <property type="match status" value="2"/>
</dbReference>
<dbReference type="InterPro" id="IPR000014">
    <property type="entry name" value="PAS"/>
</dbReference>
<keyword evidence="6" id="KW-0175">Coiled coil</keyword>
<accession>X0SMK6</accession>
<dbReference type="SMART" id="SM00091">
    <property type="entry name" value="PAS"/>
    <property type="match status" value="2"/>
</dbReference>
<dbReference type="Gene3D" id="3.40.50.2300">
    <property type="match status" value="1"/>
</dbReference>
<dbReference type="SMART" id="SM00086">
    <property type="entry name" value="PAC"/>
    <property type="match status" value="2"/>
</dbReference>
<dbReference type="PROSITE" id="PS50113">
    <property type="entry name" value="PAC"/>
    <property type="match status" value="2"/>
</dbReference>
<protein>
    <recommendedName>
        <fullName evidence="2">histidine kinase</fullName>
        <ecNumber evidence="2">2.7.13.3</ecNumber>
    </recommendedName>
</protein>
<dbReference type="InterPro" id="IPR001789">
    <property type="entry name" value="Sig_transdc_resp-reg_receiver"/>
</dbReference>
<dbReference type="InterPro" id="IPR013655">
    <property type="entry name" value="PAS_fold_3"/>
</dbReference>
<dbReference type="EMBL" id="BARS01003401">
    <property type="protein sequence ID" value="GAF82308.1"/>
    <property type="molecule type" value="Genomic_DNA"/>
</dbReference>
<dbReference type="PROSITE" id="PS50110">
    <property type="entry name" value="RESPONSE_REGULATORY"/>
    <property type="match status" value="1"/>
</dbReference>
<dbReference type="SUPFAM" id="SSF52172">
    <property type="entry name" value="CheY-like"/>
    <property type="match status" value="1"/>
</dbReference>
<feature type="domain" description="Response regulatory" evidence="7">
    <location>
        <begin position="6"/>
        <end position="120"/>
    </location>
</feature>
<feature type="domain" description="PAC" evidence="9">
    <location>
        <begin position="330"/>
        <end position="383"/>
    </location>
</feature>
<evidence type="ECO:0000313" key="10">
    <source>
        <dbReference type="EMBL" id="GAF82308.1"/>
    </source>
</evidence>
<proteinExistence type="predicted"/>
<comment type="caution">
    <text evidence="10">The sequence shown here is derived from an EMBL/GenBank/DDBJ whole genome shotgun (WGS) entry which is preliminary data.</text>
</comment>
<keyword evidence="3" id="KW-0597">Phosphoprotein</keyword>
<feature type="non-terminal residue" evidence="10">
    <location>
        <position position="391"/>
    </location>
</feature>
<dbReference type="PANTHER" id="PTHR43304">
    <property type="entry name" value="PHYTOCHROME-LIKE PROTEIN CPH1"/>
    <property type="match status" value="1"/>
</dbReference>
<comment type="catalytic activity">
    <reaction evidence="1">
        <text>ATP + protein L-histidine = ADP + protein N-phospho-L-histidine.</text>
        <dbReference type="EC" id="2.7.13.3"/>
    </reaction>
</comment>
<dbReference type="PANTHER" id="PTHR43304:SF1">
    <property type="entry name" value="PAC DOMAIN-CONTAINING PROTEIN"/>
    <property type="match status" value="1"/>
</dbReference>
<dbReference type="GO" id="GO:0000160">
    <property type="term" value="P:phosphorelay signal transduction system"/>
    <property type="evidence" value="ECO:0007669"/>
    <property type="project" value="InterPro"/>
</dbReference>
<dbReference type="InterPro" id="IPR052162">
    <property type="entry name" value="Sensor_kinase/Photoreceptor"/>
</dbReference>
<evidence type="ECO:0000256" key="2">
    <source>
        <dbReference type="ARBA" id="ARBA00012438"/>
    </source>
</evidence>
<evidence type="ECO:0000256" key="3">
    <source>
        <dbReference type="ARBA" id="ARBA00022553"/>
    </source>
</evidence>
<dbReference type="PROSITE" id="PS50112">
    <property type="entry name" value="PAS"/>
    <property type="match status" value="1"/>
</dbReference>
<dbReference type="InterPro" id="IPR035965">
    <property type="entry name" value="PAS-like_dom_sf"/>
</dbReference>
<feature type="coiled-coil region" evidence="6">
    <location>
        <begin position="115"/>
        <end position="142"/>
    </location>
</feature>
<dbReference type="InterPro" id="IPR001610">
    <property type="entry name" value="PAC"/>
</dbReference>
<gene>
    <name evidence="10" type="ORF">S01H1_06595</name>
</gene>
<dbReference type="SMART" id="SM00448">
    <property type="entry name" value="REC"/>
    <property type="match status" value="1"/>
</dbReference>
<dbReference type="Pfam" id="PF08447">
    <property type="entry name" value="PAS_3"/>
    <property type="match status" value="1"/>
</dbReference>
<dbReference type="Gene3D" id="3.30.450.20">
    <property type="entry name" value="PAS domain"/>
    <property type="match status" value="2"/>
</dbReference>
<evidence type="ECO:0000259" key="7">
    <source>
        <dbReference type="PROSITE" id="PS50110"/>
    </source>
</evidence>
<feature type="domain" description="PAC" evidence="9">
    <location>
        <begin position="206"/>
        <end position="258"/>
    </location>
</feature>
<dbReference type="Pfam" id="PF13426">
    <property type="entry name" value="PAS_9"/>
    <property type="match status" value="1"/>
</dbReference>
<dbReference type="EC" id="2.7.13.3" evidence="2"/>
<dbReference type="InterPro" id="IPR011006">
    <property type="entry name" value="CheY-like_superfamily"/>
</dbReference>
<dbReference type="NCBIfam" id="TIGR00229">
    <property type="entry name" value="sensory_box"/>
    <property type="match status" value="2"/>
</dbReference>
<organism evidence="10">
    <name type="scientific">marine sediment metagenome</name>
    <dbReference type="NCBI Taxonomy" id="412755"/>
    <lineage>
        <taxon>unclassified sequences</taxon>
        <taxon>metagenomes</taxon>
        <taxon>ecological metagenomes</taxon>
    </lineage>
</organism>
<evidence type="ECO:0000256" key="5">
    <source>
        <dbReference type="ARBA" id="ARBA00022777"/>
    </source>
</evidence>